<dbReference type="PROSITE" id="PS51257">
    <property type="entry name" value="PROKAR_LIPOPROTEIN"/>
    <property type="match status" value="1"/>
</dbReference>
<keyword evidence="3" id="KW-0964">Secreted</keyword>
<reference evidence="9" key="1">
    <citation type="submission" date="2023-04" db="EMBL/GenBank/DDBJ databases">
        <authorList>
            <person name="Vijverberg K."/>
            <person name="Xiong W."/>
            <person name="Schranz E."/>
        </authorList>
    </citation>
    <scope>NUCLEOTIDE SEQUENCE</scope>
</reference>
<proteinExistence type="inferred from homology"/>
<protein>
    <recommendedName>
        <fullName evidence="8">Pectinesterase inhibitor domain-containing protein</fullName>
    </recommendedName>
</protein>
<evidence type="ECO:0000256" key="1">
    <source>
        <dbReference type="ARBA" id="ARBA00004271"/>
    </source>
</evidence>
<dbReference type="EMBL" id="OX465082">
    <property type="protein sequence ID" value="CAI9291276.1"/>
    <property type="molecule type" value="Genomic_DNA"/>
</dbReference>
<keyword evidence="2" id="KW-0052">Apoplast</keyword>
<dbReference type="InterPro" id="IPR051955">
    <property type="entry name" value="PME_Inhibitor"/>
</dbReference>
<evidence type="ECO:0000256" key="6">
    <source>
        <dbReference type="ARBA" id="ARBA00038471"/>
    </source>
</evidence>
<dbReference type="SMART" id="SM00856">
    <property type="entry name" value="PMEI"/>
    <property type="match status" value="1"/>
</dbReference>
<dbReference type="SUPFAM" id="SSF101148">
    <property type="entry name" value="Plant invertase/pectin methylesterase inhibitor"/>
    <property type="match status" value="1"/>
</dbReference>
<dbReference type="GO" id="GO:0048046">
    <property type="term" value="C:apoplast"/>
    <property type="evidence" value="ECO:0007669"/>
    <property type="project" value="UniProtKB-SubCell"/>
</dbReference>
<accession>A0AA35ZER7</accession>
<evidence type="ECO:0000313" key="9">
    <source>
        <dbReference type="EMBL" id="CAI9291276.1"/>
    </source>
</evidence>
<sequence length="199" mass="21680">MDKLGVYLQILLVALHYTTSNASTAGMHYVIASCNTTRYPSLCVRCLSSYADSIQGNDLKLAKAAISVSLNNAKSTTAYISKLAASSGLKPNIYQAVKDCVNNMNNCVSSLNQSVQELERMGQFRGQSFEWHMSNIKTWVSSALTNQNTCSRGFSDGSVDGPVKVAVVRRMSYVTQLTSNALALVNRFALRHKAGTHMP</sequence>
<dbReference type="AlphaFoldDB" id="A0AA35ZER7"/>
<comment type="subcellular location">
    <subcellularLocation>
        <location evidence="1">Secreted</location>
        <location evidence="1">Extracellular space</location>
        <location evidence="1">Apoplast</location>
    </subcellularLocation>
</comment>
<name>A0AA35ZER7_LACSI</name>
<keyword evidence="5" id="KW-1015">Disulfide bond</keyword>
<organism evidence="9 10">
    <name type="scientific">Lactuca saligna</name>
    <name type="common">Willowleaf lettuce</name>
    <dbReference type="NCBI Taxonomy" id="75948"/>
    <lineage>
        <taxon>Eukaryota</taxon>
        <taxon>Viridiplantae</taxon>
        <taxon>Streptophyta</taxon>
        <taxon>Embryophyta</taxon>
        <taxon>Tracheophyta</taxon>
        <taxon>Spermatophyta</taxon>
        <taxon>Magnoliopsida</taxon>
        <taxon>eudicotyledons</taxon>
        <taxon>Gunneridae</taxon>
        <taxon>Pentapetalae</taxon>
        <taxon>asterids</taxon>
        <taxon>campanulids</taxon>
        <taxon>Asterales</taxon>
        <taxon>Asteraceae</taxon>
        <taxon>Cichorioideae</taxon>
        <taxon>Cichorieae</taxon>
        <taxon>Lactucinae</taxon>
        <taxon>Lactuca</taxon>
    </lineage>
</organism>
<evidence type="ECO:0000256" key="4">
    <source>
        <dbReference type="ARBA" id="ARBA00022729"/>
    </source>
</evidence>
<dbReference type="GO" id="GO:0004857">
    <property type="term" value="F:enzyme inhibitor activity"/>
    <property type="evidence" value="ECO:0007669"/>
    <property type="project" value="InterPro"/>
</dbReference>
<dbReference type="Pfam" id="PF04043">
    <property type="entry name" value="PMEI"/>
    <property type="match status" value="1"/>
</dbReference>
<feature type="signal peptide" evidence="7">
    <location>
        <begin position="1"/>
        <end position="22"/>
    </location>
</feature>
<dbReference type="InterPro" id="IPR035513">
    <property type="entry name" value="Invertase/methylesterase_inhib"/>
</dbReference>
<feature type="chain" id="PRO_5041430511" description="Pectinesterase inhibitor domain-containing protein" evidence="7">
    <location>
        <begin position="23"/>
        <end position="199"/>
    </location>
</feature>
<dbReference type="PANTHER" id="PTHR31080:SF207">
    <property type="entry name" value="PECTINESTERASE INHIBITOR 9"/>
    <property type="match status" value="1"/>
</dbReference>
<dbReference type="Gene3D" id="1.20.140.40">
    <property type="entry name" value="Invertase/pectin methylesterase inhibitor family protein"/>
    <property type="match status" value="1"/>
</dbReference>
<dbReference type="NCBIfam" id="TIGR01614">
    <property type="entry name" value="PME_inhib"/>
    <property type="match status" value="1"/>
</dbReference>
<dbReference type="CDD" id="cd15798">
    <property type="entry name" value="PMEI-like_3"/>
    <property type="match status" value="1"/>
</dbReference>
<evidence type="ECO:0000259" key="8">
    <source>
        <dbReference type="SMART" id="SM00856"/>
    </source>
</evidence>
<dbReference type="FunFam" id="1.20.140.40:FF:000006">
    <property type="entry name" value="Pectinesterase inhibitor 3"/>
    <property type="match status" value="1"/>
</dbReference>
<gene>
    <name evidence="9" type="ORF">LSALG_LOCUS30425</name>
</gene>
<evidence type="ECO:0000256" key="5">
    <source>
        <dbReference type="ARBA" id="ARBA00023157"/>
    </source>
</evidence>
<dbReference type="PANTHER" id="PTHR31080">
    <property type="entry name" value="PECTINESTERASE INHIBITOR-LIKE"/>
    <property type="match status" value="1"/>
</dbReference>
<evidence type="ECO:0000313" key="10">
    <source>
        <dbReference type="Proteomes" id="UP001177003"/>
    </source>
</evidence>
<dbReference type="InterPro" id="IPR006501">
    <property type="entry name" value="Pectinesterase_inhib_dom"/>
</dbReference>
<evidence type="ECO:0000256" key="2">
    <source>
        <dbReference type="ARBA" id="ARBA00022523"/>
    </source>
</evidence>
<feature type="domain" description="Pectinesterase inhibitor" evidence="8">
    <location>
        <begin position="25"/>
        <end position="184"/>
    </location>
</feature>
<dbReference type="Proteomes" id="UP001177003">
    <property type="component" value="Chromosome 6"/>
</dbReference>
<keyword evidence="10" id="KW-1185">Reference proteome</keyword>
<evidence type="ECO:0000256" key="7">
    <source>
        <dbReference type="SAM" id="SignalP"/>
    </source>
</evidence>
<evidence type="ECO:0000256" key="3">
    <source>
        <dbReference type="ARBA" id="ARBA00022525"/>
    </source>
</evidence>
<comment type="similarity">
    <text evidence="6">Belongs to the PMEI family.</text>
</comment>
<keyword evidence="4 7" id="KW-0732">Signal</keyword>